<dbReference type="PIRSF" id="PIRSF001587">
    <property type="entry name" value="FGAM_synthase_II"/>
    <property type="match status" value="1"/>
</dbReference>
<feature type="binding site" evidence="8">
    <location>
        <begin position="333"/>
        <end position="335"/>
    </location>
    <ligand>
        <name>substrate</name>
    </ligand>
</feature>
<dbReference type="InterPro" id="IPR010074">
    <property type="entry name" value="PRibForGlyAmidine_synth_PurL"/>
</dbReference>
<dbReference type="Gene3D" id="3.90.650.10">
    <property type="entry name" value="PurM-like C-terminal domain"/>
    <property type="match status" value="2"/>
</dbReference>
<feature type="binding site" evidence="8">
    <location>
        <position position="564"/>
    </location>
    <ligand>
        <name>substrate</name>
    </ligand>
</feature>
<feature type="binding site" evidence="8">
    <location>
        <position position="113"/>
    </location>
    <ligand>
        <name>Mg(2+)</name>
        <dbReference type="ChEBI" id="CHEBI:18420"/>
        <label>1</label>
    </ligand>
</feature>
<dbReference type="RefSeq" id="WP_168678340.1">
    <property type="nucleotide sequence ID" value="NZ_JAAXOY010000114.1"/>
</dbReference>
<evidence type="ECO:0000259" key="10">
    <source>
        <dbReference type="Pfam" id="PF00586"/>
    </source>
</evidence>
<dbReference type="InterPro" id="IPR041609">
    <property type="entry name" value="PurL_linker"/>
</dbReference>
<dbReference type="GO" id="GO:0004642">
    <property type="term" value="F:phosphoribosylformylglycinamidine synthase activity"/>
    <property type="evidence" value="ECO:0007669"/>
    <property type="project" value="UniProtKB-EC"/>
</dbReference>
<evidence type="ECO:0000256" key="8">
    <source>
        <dbReference type="HAMAP-Rule" id="MF_00420"/>
    </source>
</evidence>
<feature type="domain" description="PurM-like N-terminal" evidence="10">
    <location>
        <begin position="94"/>
        <end position="208"/>
    </location>
</feature>
<dbReference type="CDD" id="cd02203">
    <property type="entry name" value="PurL_repeat1"/>
    <property type="match status" value="1"/>
</dbReference>
<dbReference type="Proteomes" id="UP000777774">
    <property type="component" value="Unassembled WGS sequence"/>
</dbReference>
<keyword evidence="4 8" id="KW-0547">Nucleotide-binding</keyword>
<reference evidence="13 14" key="1">
    <citation type="submission" date="2020-04" db="EMBL/GenBank/DDBJ databases">
        <title>MicrobeNet Type strains.</title>
        <authorList>
            <person name="Nicholson A.C."/>
        </authorList>
    </citation>
    <scope>NUCLEOTIDE SEQUENCE [LARGE SCALE GENOMIC DNA]</scope>
    <source>
        <strain evidence="13 14">ATCC BAA-787</strain>
    </source>
</reference>
<feature type="binding site" evidence="8">
    <location>
        <position position="111"/>
    </location>
    <ligand>
        <name>ATP</name>
        <dbReference type="ChEBI" id="CHEBI:30616"/>
    </ligand>
</feature>
<comment type="pathway">
    <text evidence="8">Purine metabolism; IMP biosynthesis via de novo pathway; 5-amino-1-(5-phospho-D-ribosyl)imidazole from N(2)-formyl-N(1)-(5-phospho-D-ribosyl)glycinamide: step 1/2.</text>
</comment>
<dbReference type="CDD" id="cd02204">
    <property type="entry name" value="PurL_repeat2"/>
    <property type="match status" value="1"/>
</dbReference>
<comment type="subcellular location">
    <subcellularLocation>
        <location evidence="8">Cytoplasm</location>
    </subcellularLocation>
</comment>
<feature type="binding site" evidence="8">
    <location>
        <position position="561"/>
    </location>
    <ligand>
        <name>ATP</name>
        <dbReference type="ChEBI" id="CHEBI:30616"/>
    </ligand>
</feature>
<comment type="similarity">
    <text evidence="8">Belongs to the FGAMS family.</text>
</comment>
<evidence type="ECO:0000256" key="4">
    <source>
        <dbReference type="ARBA" id="ARBA00022741"/>
    </source>
</evidence>
<evidence type="ECO:0000256" key="9">
    <source>
        <dbReference type="SAM" id="MobiDB-lite"/>
    </source>
</evidence>
<keyword evidence="1 8" id="KW-0963">Cytoplasm</keyword>
<comment type="subunit">
    <text evidence="8">Monomer. Part of the FGAM synthase complex composed of 1 PurL, 1 PurQ and 2 PurS subunits.</text>
</comment>
<keyword evidence="5 8" id="KW-0658">Purine biosynthesis</keyword>
<dbReference type="EMBL" id="JAAXOY010000114">
    <property type="protein sequence ID" value="NKY39194.1"/>
    <property type="molecule type" value="Genomic_DNA"/>
</dbReference>
<dbReference type="InterPro" id="IPR016188">
    <property type="entry name" value="PurM-like_N"/>
</dbReference>
<evidence type="ECO:0000256" key="5">
    <source>
        <dbReference type="ARBA" id="ARBA00022755"/>
    </source>
</evidence>
<feature type="binding site" evidence="8">
    <location>
        <begin position="114"/>
        <end position="117"/>
    </location>
    <ligand>
        <name>substrate</name>
    </ligand>
</feature>
<feature type="compositionally biased region" description="Polar residues" evidence="9">
    <location>
        <begin position="1"/>
        <end position="13"/>
    </location>
</feature>
<dbReference type="HAMAP" id="MF_00420">
    <property type="entry name" value="PurL_2"/>
    <property type="match status" value="1"/>
</dbReference>
<feature type="binding site" evidence="8">
    <location>
        <position position="67"/>
    </location>
    <ligand>
        <name>ATP</name>
        <dbReference type="ChEBI" id="CHEBI:30616"/>
    </ligand>
</feature>
<keyword evidence="6 8" id="KW-0067">ATP-binding</keyword>
<keyword evidence="3 8" id="KW-0479">Metal-binding</keyword>
<comment type="catalytic activity">
    <reaction evidence="8">
        <text>N(2)-formyl-N(1)-(5-phospho-beta-D-ribosyl)glycinamide + L-glutamine + ATP + H2O = 2-formamido-N(1)-(5-O-phospho-beta-D-ribosyl)acetamidine + L-glutamate + ADP + phosphate + H(+)</text>
        <dbReference type="Rhea" id="RHEA:17129"/>
        <dbReference type="ChEBI" id="CHEBI:15377"/>
        <dbReference type="ChEBI" id="CHEBI:15378"/>
        <dbReference type="ChEBI" id="CHEBI:29985"/>
        <dbReference type="ChEBI" id="CHEBI:30616"/>
        <dbReference type="ChEBI" id="CHEBI:43474"/>
        <dbReference type="ChEBI" id="CHEBI:58359"/>
        <dbReference type="ChEBI" id="CHEBI:147286"/>
        <dbReference type="ChEBI" id="CHEBI:147287"/>
        <dbReference type="ChEBI" id="CHEBI:456216"/>
        <dbReference type="EC" id="6.3.5.3"/>
    </reaction>
</comment>
<dbReference type="Pfam" id="PF18072">
    <property type="entry name" value="FGAR-AT_linker"/>
    <property type="match status" value="1"/>
</dbReference>
<dbReference type="NCBIfam" id="NF002290">
    <property type="entry name" value="PRK01213.1"/>
    <property type="match status" value="1"/>
</dbReference>
<dbReference type="Pfam" id="PF00586">
    <property type="entry name" value="AIRS"/>
    <property type="match status" value="2"/>
</dbReference>
<evidence type="ECO:0000259" key="11">
    <source>
        <dbReference type="Pfam" id="PF02769"/>
    </source>
</evidence>
<dbReference type="InterPro" id="IPR036921">
    <property type="entry name" value="PurM-like_N_sf"/>
</dbReference>
<feature type="binding site" evidence="8">
    <location>
        <position position="261"/>
    </location>
    <ligand>
        <name>substrate</name>
    </ligand>
</feature>
<comment type="function">
    <text evidence="8">Part of the phosphoribosylformylglycinamidine synthase complex involved in the purines biosynthetic pathway. Catalyzes the ATP-dependent conversion of formylglycinamide ribonucleotide (FGAR) and glutamine to yield formylglycinamidine ribonucleotide (FGAM) and glutamate. The FGAM synthase complex is composed of three subunits. PurQ produces an ammonia molecule by converting glutamine to glutamate. PurL transfers the ammonia molecule to FGAR to form FGAM in an ATP-dependent manner. PurS interacts with PurQ and PurL and is thought to assist in the transfer of the ammonia molecule from PurQ to PurL.</text>
</comment>
<feature type="domain" description="Phosphoribosylformylglycinamidine synthase linker" evidence="12">
    <location>
        <begin position="29"/>
        <end position="68"/>
    </location>
</feature>
<feature type="active site" evidence="8">
    <location>
        <position position="64"/>
    </location>
</feature>
<feature type="binding site" evidence="8">
    <location>
        <position position="562"/>
    </location>
    <ligand>
        <name>Mg(2+)</name>
        <dbReference type="ChEBI" id="CHEBI:18420"/>
        <label>1</label>
    </ligand>
</feature>
<evidence type="ECO:0000256" key="7">
    <source>
        <dbReference type="ARBA" id="ARBA00022842"/>
    </source>
</evidence>
<keyword evidence="7 8" id="KW-0460">Magnesium</keyword>
<keyword evidence="14" id="KW-1185">Reference proteome</keyword>
<evidence type="ECO:0000256" key="6">
    <source>
        <dbReference type="ARBA" id="ARBA00022840"/>
    </source>
</evidence>
<feature type="domain" description="PurM-like N-terminal" evidence="10">
    <location>
        <begin position="467"/>
        <end position="590"/>
    </location>
</feature>
<dbReference type="Gene3D" id="3.30.1330.10">
    <property type="entry name" value="PurM-like, N-terminal domain"/>
    <property type="match status" value="2"/>
</dbReference>
<dbReference type="PANTHER" id="PTHR43555:SF1">
    <property type="entry name" value="PHOSPHORIBOSYLFORMYLGLYCINAMIDINE SYNTHASE SUBUNIT PURL"/>
    <property type="match status" value="1"/>
</dbReference>
<sequence length="791" mass="83412">MTTASPRTAPTTDTVEHAAATPDQEQPFAELGLKPDEYQRIRDILGRRPTAAELAMYSVMWSEHCSYKSSKTHLRQFGDKTTPAMKEHLLVGIGENAGVVDIGDGWAVTFKVESHNHPSYVEPYQGAATGVGGIVRDIISMGARPVAVMDQLRFGAVDHPDTARVVHGVVAGVGGYGNSLGLPNIGGELVFDASYQGNPLVNALCLGVLRHEDIHLANASGAGNKVVLFGARTGGDGIGGASILASETFDDTKPSKRPSVQVGDPFMEKVLIECCLELYAAQVVEGIQDLGAAGISCATSELASNGDGGMHVDLEKVLLRDPTLTAGEILMSESQERMMAVVAPDKLDAFLAITGKWDVETAVIGEVTGTGRLTIDHHGQRIVDVDPKTVAHEGPVYDRPFARPAWQDALNADSVADEARFARPSTAADLRQTVLRLLASPNLADKSWVTNQYDRFVQGNTALAQPDDSGVIRVDETTGLGVALATDANGRYGKLDPYAGAQLALAEAYRNVATTGARPLAVTDCLNFGSPEHPDSMWQLVEAIRGLADACQELEVPVTGGNVSLYNGTGEPGKIDSAIHPTPVVGVLGVLDDVADAVPSGWTTPGQAVYLLGETRAELDGSAWADVVHQHLGGTPPRVDLAAERRLAQVLVAAARDDLVDSAHDLSEGGLAIALVESSLRYGTGVQVDLDALCARDGVTPFEALFAESQGRVLVAVPRSEEVRLLDLCTARGVPALRLGETAETCTPGAGTPVDDADHEHAPAVEVRGLFTLPLAEARAAWSATLPQYFG</sequence>
<dbReference type="InterPro" id="IPR036676">
    <property type="entry name" value="PurM-like_C_sf"/>
</dbReference>
<evidence type="ECO:0000256" key="3">
    <source>
        <dbReference type="ARBA" id="ARBA00022723"/>
    </source>
</evidence>
<evidence type="ECO:0000259" key="12">
    <source>
        <dbReference type="Pfam" id="PF18072"/>
    </source>
</evidence>
<feature type="active site" description="Proton acceptor" evidence="8">
    <location>
        <position position="115"/>
    </location>
</feature>
<dbReference type="SUPFAM" id="SSF55326">
    <property type="entry name" value="PurM N-terminal domain-like"/>
    <property type="match status" value="2"/>
</dbReference>
<proteinExistence type="inferred from homology"/>
<protein>
    <recommendedName>
        <fullName evidence="8">Phosphoribosylformylglycinamidine synthase subunit PurL</fullName>
        <shortName evidence="8">FGAM synthase</shortName>
        <ecNumber evidence="8">6.3.5.3</ecNumber>
    </recommendedName>
    <alternativeName>
        <fullName evidence="8">Formylglycinamide ribonucleotide amidotransferase subunit II</fullName>
        <shortName evidence="8">FGAR amidotransferase II</shortName>
        <shortName evidence="8">FGAR-AT II</shortName>
    </alternativeName>
    <alternativeName>
        <fullName evidence="8">Glutamine amidotransferase PurL</fullName>
    </alternativeName>
    <alternativeName>
        <fullName evidence="8">Phosphoribosylformylglycinamidine synthase subunit II</fullName>
    </alternativeName>
</protein>
<dbReference type="Pfam" id="PF02769">
    <property type="entry name" value="AIRS_C"/>
    <property type="match status" value="2"/>
</dbReference>
<name>A0ABX1JXY2_9CELL</name>
<feature type="region of interest" description="Disordered" evidence="9">
    <location>
        <begin position="1"/>
        <end position="25"/>
    </location>
</feature>
<keyword evidence="2 8" id="KW-0436">Ligase</keyword>
<feature type="domain" description="PurM-like C-terminal" evidence="11">
    <location>
        <begin position="605"/>
        <end position="745"/>
    </location>
</feature>
<feature type="binding site" evidence="8">
    <location>
        <position position="289"/>
    </location>
    <ligand>
        <name>Mg(2+)</name>
        <dbReference type="ChEBI" id="CHEBI:18420"/>
        <label>2</label>
    </ligand>
</feature>
<dbReference type="EC" id="6.3.5.3" evidence="8"/>
<comment type="caution">
    <text evidence="8">Lacks conserved residue(s) required for the propagation of feature annotation.</text>
</comment>
<evidence type="ECO:0000313" key="14">
    <source>
        <dbReference type="Proteomes" id="UP000777774"/>
    </source>
</evidence>
<feature type="domain" description="PurM-like C-terminal" evidence="11">
    <location>
        <begin position="222"/>
        <end position="376"/>
    </location>
</feature>
<feature type="binding site" evidence="8">
    <location>
        <position position="524"/>
    </location>
    <ligand>
        <name>ATP</name>
        <dbReference type="ChEBI" id="CHEBI:30616"/>
    </ligand>
</feature>
<evidence type="ECO:0000256" key="1">
    <source>
        <dbReference type="ARBA" id="ARBA00022490"/>
    </source>
</evidence>
<dbReference type="PANTHER" id="PTHR43555">
    <property type="entry name" value="PHOSPHORIBOSYLFORMYLGLYCINAMIDINE SYNTHASE SUBUNIT PURL"/>
    <property type="match status" value="1"/>
</dbReference>
<gene>
    <name evidence="8 13" type="primary">purL</name>
    <name evidence="13" type="ORF">HGA02_06495</name>
</gene>
<feature type="binding site" evidence="8">
    <location>
        <position position="136"/>
    </location>
    <ligand>
        <name>substrate</name>
    </ligand>
</feature>
<evidence type="ECO:0000313" key="13">
    <source>
        <dbReference type="EMBL" id="NKY39194.1"/>
    </source>
</evidence>
<dbReference type="SUPFAM" id="SSF56042">
    <property type="entry name" value="PurM C-terminal domain-like"/>
    <property type="match status" value="2"/>
</dbReference>
<accession>A0ABX1JXY2</accession>
<dbReference type="NCBIfam" id="TIGR01736">
    <property type="entry name" value="FGAM_synth_II"/>
    <property type="match status" value="1"/>
</dbReference>
<dbReference type="InterPro" id="IPR010918">
    <property type="entry name" value="PurM-like_C_dom"/>
</dbReference>
<feature type="binding site" evidence="8">
    <location>
        <position position="137"/>
    </location>
    <ligand>
        <name>Mg(2+)</name>
        <dbReference type="ChEBI" id="CHEBI:18420"/>
        <label>2</label>
    </ligand>
</feature>
<comment type="caution">
    <text evidence="13">The sequence shown here is derived from an EMBL/GenBank/DDBJ whole genome shotgun (WGS) entry which is preliminary data.</text>
</comment>
<organism evidence="13 14">
    <name type="scientific">Cellulomonas septica</name>
    <dbReference type="NCBI Taxonomy" id="285080"/>
    <lineage>
        <taxon>Bacteria</taxon>
        <taxon>Bacillati</taxon>
        <taxon>Actinomycetota</taxon>
        <taxon>Actinomycetes</taxon>
        <taxon>Micrococcales</taxon>
        <taxon>Cellulomonadaceae</taxon>
        <taxon>Cellulomonas</taxon>
    </lineage>
</organism>
<evidence type="ECO:0000256" key="2">
    <source>
        <dbReference type="ARBA" id="ARBA00022598"/>
    </source>
</evidence>